<dbReference type="PANTHER" id="PTHR33240">
    <property type="entry name" value="OS08G0508500 PROTEIN"/>
    <property type="match status" value="1"/>
</dbReference>
<evidence type="ECO:0000313" key="3">
    <source>
        <dbReference type="Proteomes" id="UP001418222"/>
    </source>
</evidence>
<keyword evidence="3" id="KW-1185">Reference proteome</keyword>
<gene>
    <name evidence="2" type="ORF">KSP39_PZI013634</name>
</gene>
<dbReference type="PANTHER" id="PTHR33240:SF15">
    <property type="entry name" value="GAG-PRO-LIKE PROTEIN"/>
    <property type="match status" value="1"/>
</dbReference>
<evidence type="ECO:0000313" key="2">
    <source>
        <dbReference type="EMBL" id="KAK8935269.1"/>
    </source>
</evidence>
<dbReference type="AlphaFoldDB" id="A0AAP0G357"/>
<feature type="compositionally biased region" description="Basic and acidic residues" evidence="1">
    <location>
        <begin position="351"/>
        <end position="365"/>
    </location>
</feature>
<organism evidence="2 3">
    <name type="scientific">Platanthera zijinensis</name>
    <dbReference type="NCBI Taxonomy" id="2320716"/>
    <lineage>
        <taxon>Eukaryota</taxon>
        <taxon>Viridiplantae</taxon>
        <taxon>Streptophyta</taxon>
        <taxon>Embryophyta</taxon>
        <taxon>Tracheophyta</taxon>
        <taxon>Spermatophyta</taxon>
        <taxon>Magnoliopsida</taxon>
        <taxon>Liliopsida</taxon>
        <taxon>Asparagales</taxon>
        <taxon>Orchidaceae</taxon>
        <taxon>Orchidoideae</taxon>
        <taxon>Orchideae</taxon>
        <taxon>Orchidinae</taxon>
        <taxon>Platanthera</taxon>
    </lineage>
</organism>
<dbReference type="EMBL" id="JBBWWQ010000011">
    <property type="protein sequence ID" value="KAK8935269.1"/>
    <property type="molecule type" value="Genomic_DNA"/>
</dbReference>
<proteinExistence type="predicted"/>
<reference evidence="2 3" key="1">
    <citation type="journal article" date="2022" name="Nat. Plants">
        <title>Genomes of leafy and leafless Platanthera orchids illuminate the evolution of mycoheterotrophy.</title>
        <authorList>
            <person name="Li M.H."/>
            <person name="Liu K.W."/>
            <person name="Li Z."/>
            <person name="Lu H.C."/>
            <person name="Ye Q.L."/>
            <person name="Zhang D."/>
            <person name="Wang J.Y."/>
            <person name="Li Y.F."/>
            <person name="Zhong Z.M."/>
            <person name="Liu X."/>
            <person name="Yu X."/>
            <person name="Liu D.K."/>
            <person name="Tu X.D."/>
            <person name="Liu B."/>
            <person name="Hao Y."/>
            <person name="Liao X.Y."/>
            <person name="Jiang Y.T."/>
            <person name="Sun W.H."/>
            <person name="Chen J."/>
            <person name="Chen Y.Q."/>
            <person name="Ai Y."/>
            <person name="Zhai J.W."/>
            <person name="Wu S.S."/>
            <person name="Zhou Z."/>
            <person name="Hsiao Y.Y."/>
            <person name="Wu W.L."/>
            <person name="Chen Y.Y."/>
            <person name="Lin Y.F."/>
            <person name="Hsu J.L."/>
            <person name="Li C.Y."/>
            <person name="Wang Z.W."/>
            <person name="Zhao X."/>
            <person name="Zhong W.Y."/>
            <person name="Ma X.K."/>
            <person name="Ma L."/>
            <person name="Huang J."/>
            <person name="Chen G.Z."/>
            <person name="Huang M.Z."/>
            <person name="Huang L."/>
            <person name="Peng D.H."/>
            <person name="Luo Y.B."/>
            <person name="Zou S.Q."/>
            <person name="Chen S.P."/>
            <person name="Lan S."/>
            <person name="Tsai W.C."/>
            <person name="Van de Peer Y."/>
            <person name="Liu Z.J."/>
        </authorList>
    </citation>
    <scope>NUCLEOTIDE SEQUENCE [LARGE SCALE GENOMIC DNA]</scope>
    <source>
        <strain evidence="2">Lor287</strain>
    </source>
</reference>
<feature type="region of interest" description="Disordered" evidence="1">
    <location>
        <begin position="329"/>
        <end position="375"/>
    </location>
</feature>
<name>A0AAP0G357_9ASPA</name>
<dbReference type="Proteomes" id="UP001418222">
    <property type="component" value="Unassembled WGS sequence"/>
</dbReference>
<evidence type="ECO:0000256" key="1">
    <source>
        <dbReference type="SAM" id="MobiDB-lite"/>
    </source>
</evidence>
<accession>A0AAP0G357</accession>
<protein>
    <submittedName>
        <fullName evidence="2">Uncharacterized protein</fullName>
    </submittedName>
</protein>
<comment type="caution">
    <text evidence="2">The sequence shown here is derived from an EMBL/GenBank/DDBJ whole genome shotgun (WGS) entry which is preliminary data.</text>
</comment>
<sequence>MVSNSRTRNPSPRSGVALDEIERLVRQGILGCFLQGCVREQHGGLPAQREPPLAHREAQGGKQVVGIVKVISGFPFPTVNSIAAPQEDKAVEIIPTISFSEEDLQGLRTPHQDPLVIIAEIGNPSFCVKRILVDNRSSVNVIFMTMLISMGIQRQNLHPASGPIYGFSGAPVSVADTLTLPVTLGEFPRQVSHDVQFVAVDTESPYNAIFGEATQTNEPCSPRGLEAPQHEGKAKHVRVQTAQARGRLRSSGRPTDVRWWPAHTTERASRTTVAAATGRLLRLQSPLPPRAARKPTRAAEGGGTSTYLAMGSKLYWLELFVPAKENAASWSKNGVPTKPKMRNPSQNRKLSTQEEARRIKGDLTKRLSPAENMVD</sequence>